<feature type="compositionally biased region" description="Low complexity" evidence="7">
    <location>
        <begin position="8"/>
        <end position="31"/>
    </location>
</feature>
<sequence length="437" mass="47105">MTDEVRSGTAKPAAGADAGAGARPATGPGAPMSAENPWPLRVVSKKIGDWLARLGEVWTEGQITEISHRGRTVYLTLRDPSAEISMRVVDFTGAVAACDPPLRDGAQVVIRAQAQWWDKNGSLSLHVREIRQVGLGELLARLERLKQLLAAEGLFAAERKKPLPFLPYRIGLITGRESDAMRDVLKNAKARLPSADFAVREVAVQGPRAVAEVCAALAELDRDPDVEVIVIARGGGSMEDLLPFSDETLCRAVAEAATPVISAIGHEPDTPILDYVADWRASTPTEAGKKVVPDLAEEQRGLNIARTRLRQALHVKLAKGSDDLAALRARPVLARPETMLEARGEAVANLAHRMRARMGSRLERSIDDLEHLRARLRALSPQSTLDRGYAIVTDTESGAVLREAADAGEAIEVRLAAGSLRAAVVQTVTETREDDAQ</sequence>
<name>A0A1G7CD46_9ACTN</name>
<dbReference type="HAMAP" id="MF_00378">
    <property type="entry name" value="Exonuc_7_L"/>
    <property type="match status" value="1"/>
</dbReference>
<accession>A0A1G7CD46</accession>
<feature type="domain" description="OB-fold nucleic acid binding" evidence="9">
    <location>
        <begin position="40"/>
        <end position="131"/>
    </location>
</feature>
<gene>
    <name evidence="5" type="primary">xseA</name>
    <name evidence="10" type="ORF">SAMN05216270_11953</name>
</gene>
<dbReference type="AlphaFoldDB" id="A0A1G7CD46"/>
<dbReference type="Proteomes" id="UP000198949">
    <property type="component" value="Unassembled WGS sequence"/>
</dbReference>
<comment type="similarity">
    <text evidence="5 6">Belongs to the XseA family.</text>
</comment>
<dbReference type="PANTHER" id="PTHR30008:SF0">
    <property type="entry name" value="EXODEOXYRIBONUCLEASE 7 LARGE SUBUNIT"/>
    <property type="match status" value="1"/>
</dbReference>
<keyword evidence="1 5" id="KW-0963">Cytoplasm</keyword>
<comment type="function">
    <text evidence="5">Bidirectionally degrades single-stranded DNA into large acid-insoluble oligonucleotides, which are then degraded further into small acid-soluble oligonucleotides.</text>
</comment>
<evidence type="ECO:0000313" key="10">
    <source>
        <dbReference type="EMBL" id="SDE36325.1"/>
    </source>
</evidence>
<keyword evidence="4 5" id="KW-0269">Exonuclease</keyword>
<dbReference type="GO" id="GO:0006308">
    <property type="term" value="P:DNA catabolic process"/>
    <property type="evidence" value="ECO:0007669"/>
    <property type="project" value="UniProtKB-UniRule"/>
</dbReference>
<comment type="subcellular location">
    <subcellularLocation>
        <location evidence="5 6">Cytoplasm</location>
    </subcellularLocation>
</comment>
<organism evidence="10 11">
    <name type="scientific">Glycomyces harbinensis</name>
    <dbReference type="NCBI Taxonomy" id="58114"/>
    <lineage>
        <taxon>Bacteria</taxon>
        <taxon>Bacillati</taxon>
        <taxon>Actinomycetota</taxon>
        <taxon>Actinomycetes</taxon>
        <taxon>Glycomycetales</taxon>
        <taxon>Glycomycetaceae</taxon>
        <taxon>Glycomyces</taxon>
    </lineage>
</organism>
<dbReference type="GO" id="GO:0005737">
    <property type="term" value="C:cytoplasm"/>
    <property type="evidence" value="ECO:0007669"/>
    <property type="project" value="UniProtKB-SubCell"/>
</dbReference>
<evidence type="ECO:0000256" key="2">
    <source>
        <dbReference type="ARBA" id="ARBA00022722"/>
    </source>
</evidence>
<evidence type="ECO:0000313" key="11">
    <source>
        <dbReference type="Proteomes" id="UP000198949"/>
    </source>
</evidence>
<keyword evidence="3 5" id="KW-0378">Hydrolase</keyword>
<evidence type="ECO:0000256" key="3">
    <source>
        <dbReference type="ARBA" id="ARBA00022801"/>
    </source>
</evidence>
<dbReference type="STRING" id="58114.SAMN05216270_11953"/>
<dbReference type="Pfam" id="PF02601">
    <property type="entry name" value="Exonuc_VII_L"/>
    <property type="match status" value="1"/>
</dbReference>
<evidence type="ECO:0000256" key="7">
    <source>
        <dbReference type="SAM" id="MobiDB-lite"/>
    </source>
</evidence>
<dbReference type="GO" id="GO:0008855">
    <property type="term" value="F:exodeoxyribonuclease VII activity"/>
    <property type="evidence" value="ECO:0007669"/>
    <property type="project" value="UniProtKB-UniRule"/>
</dbReference>
<evidence type="ECO:0000256" key="6">
    <source>
        <dbReference type="RuleBase" id="RU004355"/>
    </source>
</evidence>
<dbReference type="EC" id="3.1.11.6" evidence="5"/>
<protein>
    <recommendedName>
        <fullName evidence="5">Exodeoxyribonuclease 7 large subunit</fullName>
        <ecNumber evidence="5">3.1.11.6</ecNumber>
    </recommendedName>
    <alternativeName>
        <fullName evidence="5">Exodeoxyribonuclease VII large subunit</fullName>
        <shortName evidence="5">Exonuclease VII large subunit</shortName>
    </alternativeName>
</protein>
<evidence type="ECO:0000256" key="4">
    <source>
        <dbReference type="ARBA" id="ARBA00022839"/>
    </source>
</evidence>
<comment type="subunit">
    <text evidence="5">Heterooligomer composed of large and small subunits.</text>
</comment>
<dbReference type="NCBIfam" id="TIGR00237">
    <property type="entry name" value="xseA"/>
    <property type="match status" value="1"/>
</dbReference>
<dbReference type="GO" id="GO:0009318">
    <property type="term" value="C:exodeoxyribonuclease VII complex"/>
    <property type="evidence" value="ECO:0007669"/>
    <property type="project" value="UniProtKB-UniRule"/>
</dbReference>
<dbReference type="PANTHER" id="PTHR30008">
    <property type="entry name" value="EXODEOXYRIBONUCLEASE 7 LARGE SUBUNIT"/>
    <property type="match status" value="1"/>
</dbReference>
<dbReference type="InterPro" id="IPR025824">
    <property type="entry name" value="OB-fold_nuc-bd_dom"/>
</dbReference>
<dbReference type="Pfam" id="PF13742">
    <property type="entry name" value="tRNA_anti_2"/>
    <property type="match status" value="1"/>
</dbReference>
<reference evidence="11" key="1">
    <citation type="submission" date="2016-10" db="EMBL/GenBank/DDBJ databases">
        <authorList>
            <person name="Varghese N."/>
            <person name="Submissions S."/>
        </authorList>
    </citation>
    <scope>NUCLEOTIDE SEQUENCE [LARGE SCALE GENOMIC DNA]</scope>
    <source>
        <strain evidence="11">CGMCC 4.3516</strain>
    </source>
</reference>
<feature type="domain" description="Exonuclease VII large subunit C-terminal" evidence="8">
    <location>
        <begin position="154"/>
        <end position="364"/>
    </location>
</feature>
<dbReference type="InterPro" id="IPR003753">
    <property type="entry name" value="Exonuc_VII_L"/>
</dbReference>
<comment type="catalytic activity">
    <reaction evidence="5 6">
        <text>Exonucleolytic cleavage in either 5'- to 3'- or 3'- to 5'-direction to yield nucleoside 5'-phosphates.</text>
        <dbReference type="EC" id="3.1.11.6"/>
    </reaction>
</comment>
<dbReference type="CDD" id="cd04489">
    <property type="entry name" value="ExoVII_LU_OBF"/>
    <property type="match status" value="1"/>
</dbReference>
<keyword evidence="2 5" id="KW-0540">Nuclease</keyword>
<keyword evidence="11" id="KW-1185">Reference proteome</keyword>
<evidence type="ECO:0000256" key="1">
    <source>
        <dbReference type="ARBA" id="ARBA00022490"/>
    </source>
</evidence>
<evidence type="ECO:0000259" key="9">
    <source>
        <dbReference type="Pfam" id="PF13742"/>
    </source>
</evidence>
<evidence type="ECO:0000259" key="8">
    <source>
        <dbReference type="Pfam" id="PF02601"/>
    </source>
</evidence>
<dbReference type="EMBL" id="FNAD01000019">
    <property type="protein sequence ID" value="SDE36325.1"/>
    <property type="molecule type" value="Genomic_DNA"/>
</dbReference>
<feature type="region of interest" description="Disordered" evidence="7">
    <location>
        <begin position="1"/>
        <end position="36"/>
    </location>
</feature>
<dbReference type="GO" id="GO:0003676">
    <property type="term" value="F:nucleic acid binding"/>
    <property type="evidence" value="ECO:0007669"/>
    <property type="project" value="InterPro"/>
</dbReference>
<proteinExistence type="inferred from homology"/>
<evidence type="ECO:0000256" key="5">
    <source>
        <dbReference type="HAMAP-Rule" id="MF_00378"/>
    </source>
</evidence>
<dbReference type="InterPro" id="IPR020579">
    <property type="entry name" value="Exonuc_VII_lsu_C"/>
</dbReference>